<proteinExistence type="inferred from homology"/>
<dbReference type="EMBL" id="JACHXD010000010">
    <property type="protein sequence ID" value="MBB3120606.1"/>
    <property type="molecule type" value="Genomic_DNA"/>
</dbReference>
<reference evidence="4 5" key="1">
    <citation type="submission" date="2020-08" db="EMBL/GenBank/DDBJ databases">
        <title>Genomic Encyclopedia of Type Strains, Phase III (KMG-III): the genomes of soil and plant-associated and newly described type strains.</title>
        <authorList>
            <person name="Whitman W."/>
        </authorList>
    </citation>
    <scope>NUCLEOTIDE SEQUENCE [LARGE SCALE GENOMIC DNA]</scope>
    <source>
        <strain evidence="4 5">CECT 8897</strain>
    </source>
</reference>
<dbReference type="NCBIfam" id="TIGR00369">
    <property type="entry name" value="unchar_dom_1"/>
    <property type="match status" value="1"/>
</dbReference>
<comment type="similarity">
    <text evidence="1">Belongs to the thioesterase PaaI family.</text>
</comment>
<gene>
    <name evidence="4" type="ORF">FHS03_003673</name>
</gene>
<dbReference type="InterPro" id="IPR029069">
    <property type="entry name" value="HotDog_dom_sf"/>
</dbReference>
<sequence>MHKNAHHRYHADPQQLAEAAGEAMFARDRASQAMGMRLEEIRPGYARMSMPVREDMLNGHLTCHGGFIFALADSAFALACNSHNLNTVGAGCTIEYLAPGRQEDMLTAEAVEQVLSGKTGVYDVSVRNQDGRLIALLRGKSHRVGGEVLPQQE</sequence>
<dbReference type="Gene3D" id="3.10.129.10">
    <property type="entry name" value="Hotdog Thioesterase"/>
    <property type="match status" value="1"/>
</dbReference>
<dbReference type="InterPro" id="IPR006683">
    <property type="entry name" value="Thioestr_dom"/>
</dbReference>
<dbReference type="PANTHER" id="PTHR42856">
    <property type="entry name" value="ACYL-COENZYME A THIOESTERASE PAAI"/>
    <property type="match status" value="1"/>
</dbReference>
<dbReference type="InterPro" id="IPR052723">
    <property type="entry name" value="Acyl-CoA_thioesterase_PaaI"/>
</dbReference>
<keyword evidence="5" id="KW-1185">Reference proteome</keyword>
<dbReference type="PANTHER" id="PTHR42856:SF1">
    <property type="entry name" value="ACYL-COENZYME A THIOESTERASE PAAI"/>
    <property type="match status" value="1"/>
</dbReference>
<evidence type="ECO:0000313" key="5">
    <source>
        <dbReference type="Proteomes" id="UP000541535"/>
    </source>
</evidence>
<dbReference type="GO" id="GO:0016289">
    <property type="term" value="F:acyl-CoA hydrolase activity"/>
    <property type="evidence" value="ECO:0007669"/>
    <property type="project" value="TreeGrafter"/>
</dbReference>
<keyword evidence="2 4" id="KW-0378">Hydrolase</keyword>
<accession>A0A7W5FVC4</accession>
<dbReference type="FunFam" id="3.10.129.10:FF:000022">
    <property type="entry name" value="Phenylacetic acid degradation protein"/>
    <property type="match status" value="1"/>
</dbReference>
<feature type="domain" description="Thioesterase" evidence="3">
    <location>
        <begin position="62"/>
        <end position="134"/>
    </location>
</feature>
<dbReference type="NCBIfam" id="TIGR02286">
    <property type="entry name" value="PaaD"/>
    <property type="match status" value="1"/>
</dbReference>
<dbReference type="Proteomes" id="UP000541535">
    <property type="component" value="Unassembled WGS sequence"/>
</dbReference>
<name>A0A7W5FVC4_9BURK</name>
<dbReference type="AlphaFoldDB" id="A0A7W5FVC4"/>
<evidence type="ECO:0000256" key="1">
    <source>
        <dbReference type="ARBA" id="ARBA00008324"/>
    </source>
</evidence>
<comment type="caution">
    <text evidence="4">The sequence shown here is derived from an EMBL/GenBank/DDBJ whole genome shotgun (WGS) entry which is preliminary data.</text>
</comment>
<evidence type="ECO:0000256" key="2">
    <source>
        <dbReference type="ARBA" id="ARBA00022801"/>
    </source>
</evidence>
<dbReference type="EC" id="3.1.2.-" evidence="4"/>
<dbReference type="RefSeq" id="WP_183442373.1">
    <property type="nucleotide sequence ID" value="NZ_JACHXD010000010.1"/>
</dbReference>
<protein>
    <submittedName>
        <fullName evidence="4">Acyl-CoA thioesterase</fullName>
        <ecNumber evidence="4">3.1.2.-</ecNumber>
    </submittedName>
</protein>
<evidence type="ECO:0000259" key="3">
    <source>
        <dbReference type="Pfam" id="PF03061"/>
    </source>
</evidence>
<dbReference type="InterPro" id="IPR003736">
    <property type="entry name" value="PAAI_dom"/>
</dbReference>
<dbReference type="SUPFAM" id="SSF54637">
    <property type="entry name" value="Thioesterase/thiol ester dehydrase-isomerase"/>
    <property type="match status" value="1"/>
</dbReference>
<evidence type="ECO:0000313" key="4">
    <source>
        <dbReference type="EMBL" id="MBB3120606.1"/>
    </source>
</evidence>
<dbReference type="InterPro" id="IPR011973">
    <property type="entry name" value="PaaD"/>
</dbReference>
<dbReference type="Pfam" id="PF03061">
    <property type="entry name" value="4HBT"/>
    <property type="match status" value="1"/>
</dbReference>
<dbReference type="CDD" id="cd03443">
    <property type="entry name" value="PaaI_thioesterase"/>
    <property type="match status" value="1"/>
</dbReference>
<organism evidence="4 5">
    <name type="scientific">Pseudoduganella violacea</name>
    <dbReference type="NCBI Taxonomy" id="1715466"/>
    <lineage>
        <taxon>Bacteria</taxon>
        <taxon>Pseudomonadati</taxon>
        <taxon>Pseudomonadota</taxon>
        <taxon>Betaproteobacteria</taxon>
        <taxon>Burkholderiales</taxon>
        <taxon>Oxalobacteraceae</taxon>
        <taxon>Telluria group</taxon>
        <taxon>Pseudoduganella</taxon>
    </lineage>
</organism>